<proteinExistence type="predicted"/>
<keyword evidence="2" id="KW-1185">Reference proteome</keyword>
<name>A0A437RLG9_9BURK</name>
<evidence type="ECO:0000313" key="2">
    <source>
        <dbReference type="Proteomes" id="UP000285575"/>
    </source>
</evidence>
<dbReference type="PIRSF" id="PIRSF018008">
    <property type="entry name" value="UCP018008"/>
    <property type="match status" value="1"/>
</dbReference>
<dbReference type="EMBL" id="SACR01000002">
    <property type="protein sequence ID" value="RVU47656.1"/>
    <property type="molecule type" value="Genomic_DNA"/>
</dbReference>
<organism evidence="1 2">
    <name type="scientific">Rubrivivax rivuli</name>
    <dbReference type="NCBI Taxonomy" id="1862385"/>
    <lineage>
        <taxon>Bacteria</taxon>
        <taxon>Pseudomonadati</taxon>
        <taxon>Pseudomonadota</taxon>
        <taxon>Betaproteobacteria</taxon>
        <taxon>Burkholderiales</taxon>
        <taxon>Sphaerotilaceae</taxon>
        <taxon>Rubrivivax</taxon>
    </lineage>
</organism>
<dbReference type="Proteomes" id="UP000285575">
    <property type="component" value="Unassembled WGS sequence"/>
</dbReference>
<protein>
    <submittedName>
        <fullName evidence="1">DUF429 domain-containing protein</fullName>
    </submittedName>
</protein>
<dbReference type="AlphaFoldDB" id="A0A437RLG9"/>
<evidence type="ECO:0000313" key="1">
    <source>
        <dbReference type="EMBL" id="RVU47656.1"/>
    </source>
</evidence>
<accession>A0A437RLG9</accession>
<dbReference type="InterPro" id="IPR008306">
    <property type="entry name" value="UCP018008"/>
</dbReference>
<sequence length="289" mass="31478">MNPIERLVTRKCRANCANSLNPMTTVLGIDAAWTTTEPSGVALVQQRDRRWRYVVTAPSYESFIEQAEGGEAHWGRSSVGSSPDLAKLLRAAEQHTGEHPTLITLDMPVATVPIVRRRTADREVSRSFGAKWCSAHSPGPIRPGPLGANLSRKLSEAGYPISTATTPIGTPRRLVEVYPHPALLSLLGRDRRVPYKVGKALKYWKGASIDERIERLLHEFAAILAGLAAHIDGIAIPLPDASEVHSLAALKPFEDAIDALVCCWVGCEYLAGRCYPLGDETAAIWCPVT</sequence>
<dbReference type="RefSeq" id="WP_164885027.1">
    <property type="nucleotide sequence ID" value="NZ_SACR01000002.1"/>
</dbReference>
<dbReference type="Pfam" id="PF04250">
    <property type="entry name" value="DUF429"/>
    <property type="match status" value="1"/>
</dbReference>
<reference evidence="1 2" key="1">
    <citation type="submission" date="2019-01" db="EMBL/GenBank/DDBJ databases">
        <authorList>
            <person name="Chen W.-M."/>
        </authorList>
    </citation>
    <scope>NUCLEOTIDE SEQUENCE [LARGE SCALE GENOMIC DNA]</scope>
    <source>
        <strain evidence="1 2">KYPY4</strain>
    </source>
</reference>
<dbReference type="InterPro" id="IPR007362">
    <property type="entry name" value="DUF429"/>
</dbReference>
<gene>
    <name evidence="1" type="ORF">EOE66_07965</name>
</gene>
<comment type="caution">
    <text evidence="1">The sequence shown here is derived from an EMBL/GenBank/DDBJ whole genome shotgun (WGS) entry which is preliminary data.</text>
</comment>